<evidence type="ECO:0000313" key="2">
    <source>
        <dbReference type="Proteomes" id="UP001064048"/>
    </source>
</evidence>
<protein>
    <submittedName>
        <fullName evidence="1">Uncharacterized protein</fullName>
    </submittedName>
</protein>
<organism evidence="1 2">
    <name type="scientific">Choristoneura fumiferana</name>
    <name type="common">Spruce budworm moth</name>
    <name type="synonym">Archips fumiferana</name>
    <dbReference type="NCBI Taxonomy" id="7141"/>
    <lineage>
        <taxon>Eukaryota</taxon>
        <taxon>Metazoa</taxon>
        <taxon>Ecdysozoa</taxon>
        <taxon>Arthropoda</taxon>
        <taxon>Hexapoda</taxon>
        <taxon>Insecta</taxon>
        <taxon>Pterygota</taxon>
        <taxon>Neoptera</taxon>
        <taxon>Endopterygota</taxon>
        <taxon>Lepidoptera</taxon>
        <taxon>Glossata</taxon>
        <taxon>Ditrysia</taxon>
        <taxon>Tortricoidea</taxon>
        <taxon>Tortricidae</taxon>
        <taxon>Tortricinae</taxon>
        <taxon>Choristoneura</taxon>
    </lineage>
</organism>
<sequence length="635" mass="71747">MDEPTVSKQEQPPEIQNEEPILSLGAELETHGLRVSSGNDVSAIPTAKDPQKPSPKKSKKRKPKVPRDVTAPRQPLTGYVRYLNERRDQVRAEHPELGFAELTRQLASEWSKLPVEEKQHYLDAADQDKEKYIKEWAEYKKTDSYKEFRKQQMEQKHSGGSAKKMKHSQPANEGSANTVTPQANTDQNTVTANGPSAAPVVSTSRQPTPPRPRPCITPASGEDLAGGDTDIPIFTDQFLQHNKLRESELRQLRKANSDYEQQELDTLQFRYVRPAHLFNRHTAVGCASRVICVAAGWIVTLEDELWLSSFHATYLRGGPIDTKSGSDDGILEKSRATLEFLKYTYNDFGIFNIKSSIYILKVSFGELDPDKEDRLQLCGVNCVLRTNAILQRHAEEVSGATARLRAETAAAAERIAALAAHRRALVAALVPALHSLAIPETTQIANCDVMQSYIYLGALIRNNGGCIDEVKRRMAISRSAMDKLRKIWRNRNIYRATKNGLVRALVFPIFLYAAETWTLREVEKKKKIDALEMWCWRRMLGVSWTEFRTNESILRKLGIKQRLSPLVQSRILTFFGHVCRRGEVSIERLVIQGKVEGTRPRGRSPMRWTDQIKAAVHDYMNARGRRQSGRNGGVL</sequence>
<reference evidence="1 2" key="1">
    <citation type="journal article" date="2022" name="Genome Biol. Evol.">
        <title>The Spruce Budworm Genome: Reconstructing the Evolutionary History of Antifreeze Proteins.</title>
        <authorList>
            <person name="Beliveau C."/>
            <person name="Gagne P."/>
            <person name="Picq S."/>
            <person name="Vernygora O."/>
            <person name="Keeling C.I."/>
            <person name="Pinkney K."/>
            <person name="Doucet D."/>
            <person name="Wen F."/>
            <person name="Johnston J.S."/>
            <person name="Maaroufi H."/>
            <person name="Boyle B."/>
            <person name="Laroche J."/>
            <person name="Dewar K."/>
            <person name="Juretic N."/>
            <person name="Blackburn G."/>
            <person name="Nisole A."/>
            <person name="Brunet B."/>
            <person name="Brandao M."/>
            <person name="Lumley L."/>
            <person name="Duan J."/>
            <person name="Quan G."/>
            <person name="Lucarotti C.J."/>
            <person name="Roe A.D."/>
            <person name="Sperling F.A.H."/>
            <person name="Levesque R.C."/>
            <person name="Cusson M."/>
        </authorList>
    </citation>
    <scope>NUCLEOTIDE SEQUENCE [LARGE SCALE GENOMIC DNA]</scope>
    <source>
        <strain evidence="1">Glfc:IPQL:Cfum</strain>
    </source>
</reference>
<accession>A0ACC0KLA1</accession>
<proteinExistence type="predicted"/>
<gene>
    <name evidence="1" type="ORF">MSG28_010313</name>
</gene>
<keyword evidence="2" id="KW-1185">Reference proteome</keyword>
<dbReference type="Proteomes" id="UP001064048">
    <property type="component" value="Chromosome 17"/>
</dbReference>
<comment type="caution">
    <text evidence="1">The sequence shown here is derived from an EMBL/GenBank/DDBJ whole genome shotgun (WGS) entry which is preliminary data.</text>
</comment>
<dbReference type="EMBL" id="CM046117">
    <property type="protein sequence ID" value="KAI8436861.1"/>
    <property type="molecule type" value="Genomic_DNA"/>
</dbReference>
<name>A0ACC0KLA1_CHOFU</name>
<evidence type="ECO:0000313" key="1">
    <source>
        <dbReference type="EMBL" id="KAI8436861.1"/>
    </source>
</evidence>